<reference evidence="5" key="1">
    <citation type="submission" date="2020-11" db="EMBL/GenBank/DDBJ databases">
        <authorList>
            <consortium name="DOE Joint Genome Institute"/>
            <person name="Ahrendt S."/>
            <person name="Riley R."/>
            <person name="Andreopoulos W."/>
            <person name="Labutti K."/>
            <person name="Pangilinan J."/>
            <person name="Ruiz-Duenas F.J."/>
            <person name="Barrasa J.M."/>
            <person name="Sanchez-Garcia M."/>
            <person name="Camarero S."/>
            <person name="Miyauchi S."/>
            <person name="Serrano A."/>
            <person name="Linde D."/>
            <person name="Babiker R."/>
            <person name="Drula E."/>
            <person name="Ayuso-Fernandez I."/>
            <person name="Pacheco R."/>
            <person name="Padilla G."/>
            <person name="Ferreira P."/>
            <person name="Barriuso J."/>
            <person name="Kellner H."/>
            <person name="Castanera R."/>
            <person name="Alfaro M."/>
            <person name="Ramirez L."/>
            <person name="Pisabarro A.G."/>
            <person name="Kuo A."/>
            <person name="Tritt A."/>
            <person name="Lipzen A."/>
            <person name="He G."/>
            <person name="Yan M."/>
            <person name="Ng V."/>
            <person name="Cullen D."/>
            <person name="Martin F."/>
            <person name="Rosso M.-N."/>
            <person name="Henrissat B."/>
            <person name="Hibbett D."/>
            <person name="Martinez A.T."/>
            <person name="Grigoriev I.V."/>
        </authorList>
    </citation>
    <scope>NUCLEOTIDE SEQUENCE</scope>
    <source>
        <strain evidence="5">CBS 506.95</strain>
    </source>
</reference>
<feature type="signal peptide" evidence="3">
    <location>
        <begin position="1"/>
        <end position="24"/>
    </location>
</feature>
<accession>A0A9P6E809</accession>
<dbReference type="AlphaFoldDB" id="A0A9P6E809"/>
<comment type="similarity">
    <text evidence="1">Belongs to the oxygen-dependent FAD-linked oxidoreductase family.</text>
</comment>
<dbReference type="InterPro" id="IPR016166">
    <property type="entry name" value="FAD-bd_PCMH"/>
</dbReference>
<evidence type="ECO:0000313" key="6">
    <source>
        <dbReference type="Proteomes" id="UP000807306"/>
    </source>
</evidence>
<organism evidence="5 6">
    <name type="scientific">Crepidotus variabilis</name>
    <dbReference type="NCBI Taxonomy" id="179855"/>
    <lineage>
        <taxon>Eukaryota</taxon>
        <taxon>Fungi</taxon>
        <taxon>Dikarya</taxon>
        <taxon>Basidiomycota</taxon>
        <taxon>Agaricomycotina</taxon>
        <taxon>Agaricomycetes</taxon>
        <taxon>Agaricomycetidae</taxon>
        <taxon>Agaricales</taxon>
        <taxon>Agaricineae</taxon>
        <taxon>Crepidotaceae</taxon>
        <taxon>Crepidotus</taxon>
    </lineage>
</organism>
<evidence type="ECO:0000313" key="5">
    <source>
        <dbReference type="EMBL" id="KAF9524366.1"/>
    </source>
</evidence>
<dbReference type="Pfam" id="PF08031">
    <property type="entry name" value="BBE"/>
    <property type="match status" value="1"/>
</dbReference>
<dbReference type="OrthoDB" id="9983560at2759"/>
<dbReference type="InterPro" id="IPR050432">
    <property type="entry name" value="FAD-linked_Oxidoreductases_BP"/>
</dbReference>
<dbReference type="SUPFAM" id="SSF56176">
    <property type="entry name" value="FAD-binding/transporter-associated domain-like"/>
    <property type="match status" value="1"/>
</dbReference>
<keyword evidence="3" id="KW-0732">Signal</keyword>
<sequence length="584" mass="62459">MRSLLHFLAFQLAFIALILGGTGALTANSSPTSNCRCLYGQNCWPNDAAFAILSQKLSQPLVHPTPVASPCYTSSTSSSCAAVQSRYADAIWRSDQPGAYEFQNFETYIQPNGTVDACYLNITLGYPCKQGSIPPLGVDARTPADVQAALSFATTYNLKLVVKNTGHDYQGRSAGRGEFMLWTHHMKNLVYSETFVPTGGPSNTTFKAITTGAGDQWGDVYQFSSQRGRMLVGPFALGGSLGTAGGVPQGGGISTFSPKYGLVTDNILQFTVVLANGSIVTANSIQNTDLFWALRGGGPSTFGIVLTVTYKTYPSFPVSIATFSAVLGTNDISQKVVTEAVKNIVRFTDKGWGGFMYIIKPTLFSGLWIAPNTSQSELAASLDPFGAFLYQTTGGQGGVYYNTSTSYYSWYDQTFLGTGGSQVTGNIKIASRLLSRELAQSNASGIAAKILSTSSVFTQFDMILGGAVNTIAASSVAANPSFRHSVASVVINEIWADGTNSSVIAQQIENLKKNTDLIDGISTDSGSYMNQGSLYERDFKKTFFGSNYPALRAIKQKYDPDSLLVVANGVGSDEWDKDVVCRTS</sequence>
<dbReference type="EMBL" id="MU157900">
    <property type="protein sequence ID" value="KAF9524366.1"/>
    <property type="molecule type" value="Genomic_DNA"/>
</dbReference>
<evidence type="ECO:0000256" key="2">
    <source>
        <dbReference type="ARBA" id="ARBA00023002"/>
    </source>
</evidence>
<feature type="chain" id="PRO_5040321769" evidence="3">
    <location>
        <begin position="25"/>
        <end position="584"/>
    </location>
</feature>
<dbReference type="InterPro" id="IPR036318">
    <property type="entry name" value="FAD-bd_PCMH-like_sf"/>
</dbReference>
<dbReference type="GO" id="GO:0071949">
    <property type="term" value="F:FAD binding"/>
    <property type="evidence" value="ECO:0007669"/>
    <property type="project" value="InterPro"/>
</dbReference>
<keyword evidence="2" id="KW-0560">Oxidoreductase</keyword>
<dbReference type="InterPro" id="IPR006094">
    <property type="entry name" value="Oxid_FAD_bind_N"/>
</dbReference>
<protein>
    <submittedName>
        <fullName evidence="5">FAD binding domain-containing protein</fullName>
    </submittedName>
</protein>
<dbReference type="Pfam" id="PF01565">
    <property type="entry name" value="FAD_binding_4"/>
    <property type="match status" value="1"/>
</dbReference>
<evidence type="ECO:0000259" key="4">
    <source>
        <dbReference type="PROSITE" id="PS51387"/>
    </source>
</evidence>
<dbReference type="Gene3D" id="3.30.465.10">
    <property type="match status" value="2"/>
</dbReference>
<dbReference type="Proteomes" id="UP000807306">
    <property type="component" value="Unassembled WGS sequence"/>
</dbReference>
<evidence type="ECO:0000256" key="3">
    <source>
        <dbReference type="SAM" id="SignalP"/>
    </source>
</evidence>
<dbReference type="GO" id="GO:0016491">
    <property type="term" value="F:oxidoreductase activity"/>
    <property type="evidence" value="ECO:0007669"/>
    <property type="project" value="UniProtKB-KW"/>
</dbReference>
<keyword evidence="6" id="KW-1185">Reference proteome</keyword>
<dbReference type="PANTHER" id="PTHR13878:SF91">
    <property type="entry name" value="FAD BINDING DOMAIN PROTEIN (AFU_ORTHOLOGUE AFUA_6G12070)-RELATED"/>
    <property type="match status" value="1"/>
</dbReference>
<evidence type="ECO:0000256" key="1">
    <source>
        <dbReference type="ARBA" id="ARBA00005466"/>
    </source>
</evidence>
<dbReference type="InterPro" id="IPR016169">
    <property type="entry name" value="FAD-bd_PCMH_sub2"/>
</dbReference>
<dbReference type="PROSITE" id="PS51387">
    <property type="entry name" value="FAD_PCMH"/>
    <property type="match status" value="1"/>
</dbReference>
<dbReference type="PANTHER" id="PTHR13878">
    <property type="entry name" value="GULONOLACTONE OXIDASE"/>
    <property type="match status" value="1"/>
</dbReference>
<name>A0A9P6E809_9AGAR</name>
<comment type="caution">
    <text evidence="5">The sequence shown here is derived from an EMBL/GenBank/DDBJ whole genome shotgun (WGS) entry which is preliminary data.</text>
</comment>
<feature type="domain" description="FAD-binding PCMH-type" evidence="4">
    <location>
        <begin position="130"/>
        <end position="315"/>
    </location>
</feature>
<gene>
    <name evidence="5" type="ORF">CPB83DRAFT_877677</name>
</gene>
<proteinExistence type="inferred from homology"/>
<dbReference type="InterPro" id="IPR012951">
    <property type="entry name" value="BBE"/>
</dbReference>